<comment type="caution">
    <text evidence="2">The sequence shown here is derived from an EMBL/GenBank/DDBJ whole genome shotgun (WGS) entry which is preliminary data.</text>
</comment>
<keyword evidence="3" id="KW-1185">Reference proteome</keyword>
<evidence type="ECO:0000313" key="2">
    <source>
        <dbReference type="EMBL" id="RYR56732.1"/>
    </source>
</evidence>
<protein>
    <submittedName>
        <fullName evidence="2">Uncharacterized protein</fullName>
    </submittedName>
</protein>
<gene>
    <name evidence="2" type="ORF">Ahy_A05g022415</name>
</gene>
<evidence type="ECO:0000313" key="3">
    <source>
        <dbReference type="Proteomes" id="UP000289738"/>
    </source>
</evidence>
<accession>A0A445D0N6</accession>
<sequence length="60" mass="6198">MEAPASAPHKERRSNESVFDGAIGIGCSNLGIPMTNSSTTTPPPTLSASGKNEAKVNALW</sequence>
<reference evidence="2 3" key="1">
    <citation type="submission" date="2019-01" db="EMBL/GenBank/DDBJ databases">
        <title>Sequencing of cultivated peanut Arachis hypogaea provides insights into genome evolution and oil improvement.</title>
        <authorList>
            <person name="Chen X."/>
        </authorList>
    </citation>
    <scope>NUCLEOTIDE SEQUENCE [LARGE SCALE GENOMIC DNA]</scope>
    <source>
        <strain evidence="3">cv. Fuhuasheng</strain>
        <tissue evidence="2">Leaves</tissue>
    </source>
</reference>
<dbReference type="AlphaFoldDB" id="A0A445D0N6"/>
<organism evidence="2 3">
    <name type="scientific">Arachis hypogaea</name>
    <name type="common">Peanut</name>
    <dbReference type="NCBI Taxonomy" id="3818"/>
    <lineage>
        <taxon>Eukaryota</taxon>
        <taxon>Viridiplantae</taxon>
        <taxon>Streptophyta</taxon>
        <taxon>Embryophyta</taxon>
        <taxon>Tracheophyta</taxon>
        <taxon>Spermatophyta</taxon>
        <taxon>Magnoliopsida</taxon>
        <taxon>eudicotyledons</taxon>
        <taxon>Gunneridae</taxon>
        <taxon>Pentapetalae</taxon>
        <taxon>rosids</taxon>
        <taxon>fabids</taxon>
        <taxon>Fabales</taxon>
        <taxon>Fabaceae</taxon>
        <taxon>Papilionoideae</taxon>
        <taxon>50 kb inversion clade</taxon>
        <taxon>dalbergioids sensu lato</taxon>
        <taxon>Dalbergieae</taxon>
        <taxon>Pterocarpus clade</taxon>
        <taxon>Arachis</taxon>
    </lineage>
</organism>
<dbReference type="Proteomes" id="UP000289738">
    <property type="component" value="Chromosome A05"/>
</dbReference>
<evidence type="ECO:0000256" key="1">
    <source>
        <dbReference type="SAM" id="MobiDB-lite"/>
    </source>
</evidence>
<proteinExistence type="predicted"/>
<feature type="region of interest" description="Disordered" evidence="1">
    <location>
        <begin position="31"/>
        <end position="60"/>
    </location>
</feature>
<dbReference type="EMBL" id="SDMP01000005">
    <property type="protein sequence ID" value="RYR56732.1"/>
    <property type="molecule type" value="Genomic_DNA"/>
</dbReference>
<name>A0A445D0N6_ARAHY</name>